<gene>
    <name evidence="2" type="ORF">GCM10023320_35150</name>
</gene>
<accession>A0ABP9NJZ5</accession>
<sequence>MPPRTPARDLGEHEEDHGRPVWIIDGRPTPEHADIGYPSRRRDGDRVIVHVAGIHSPCSPGVVHHLAHHLAEPYRTTGDQSFSLTVRCQLDGLTITGSDILSGPHPWRPG</sequence>
<organism evidence="2 3">
    <name type="scientific">Pseudonocardia adelaidensis</name>
    <dbReference type="NCBI Taxonomy" id="648754"/>
    <lineage>
        <taxon>Bacteria</taxon>
        <taxon>Bacillati</taxon>
        <taxon>Actinomycetota</taxon>
        <taxon>Actinomycetes</taxon>
        <taxon>Pseudonocardiales</taxon>
        <taxon>Pseudonocardiaceae</taxon>
        <taxon>Pseudonocardia</taxon>
    </lineage>
</organism>
<protein>
    <submittedName>
        <fullName evidence="2">Uncharacterized protein</fullName>
    </submittedName>
</protein>
<dbReference type="EMBL" id="BAABJO010000012">
    <property type="protein sequence ID" value="GAA5123431.1"/>
    <property type="molecule type" value="Genomic_DNA"/>
</dbReference>
<feature type="region of interest" description="Disordered" evidence="1">
    <location>
        <begin position="1"/>
        <end position="41"/>
    </location>
</feature>
<evidence type="ECO:0000313" key="2">
    <source>
        <dbReference type="EMBL" id="GAA5123431.1"/>
    </source>
</evidence>
<dbReference type="Proteomes" id="UP001500804">
    <property type="component" value="Unassembled WGS sequence"/>
</dbReference>
<comment type="caution">
    <text evidence="2">The sequence shown here is derived from an EMBL/GenBank/DDBJ whole genome shotgun (WGS) entry which is preliminary data.</text>
</comment>
<proteinExistence type="predicted"/>
<reference evidence="3" key="1">
    <citation type="journal article" date="2019" name="Int. J. Syst. Evol. Microbiol.">
        <title>The Global Catalogue of Microorganisms (GCM) 10K type strain sequencing project: providing services to taxonomists for standard genome sequencing and annotation.</title>
        <authorList>
            <consortium name="The Broad Institute Genomics Platform"/>
            <consortium name="The Broad Institute Genome Sequencing Center for Infectious Disease"/>
            <person name="Wu L."/>
            <person name="Ma J."/>
        </authorList>
    </citation>
    <scope>NUCLEOTIDE SEQUENCE [LARGE SCALE GENOMIC DNA]</scope>
    <source>
        <strain evidence="3">JCM 18302</strain>
    </source>
</reference>
<keyword evidence="3" id="KW-1185">Reference proteome</keyword>
<evidence type="ECO:0000256" key="1">
    <source>
        <dbReference type="SAM" id="MobiDB-lite"/>
    </source>
</evidence>
<name>A0ABP9NJZ5_9PSEU</name>
<evidence type="ECO:0000313" key="3">
    <source>
        <dbReference type="Proteomes" id="UP001500804"/>
    </source>
</evidence>
<feature type="compositionally biased region" description="Basic and acidic residues" evidence="1">
    <location>
        <begin position="1"/>
        <end position="19"/>
    </location>
</feature>
<feature type="compositionally biased region" description="Basic and acidic residues" evidence="1">
    <location>
        <begin position="28"/>
        <end position="41"/>
    </location>
</feature>